<accession>K4LIB1</accession>
<dbReference type="KEGG" id="tpz:Tph_c14970"/>
<feature type="transmembrane region" description="Helical" evidence="1">
    <location>
        <begin position="72"/>
        <end position="93"/>
    </location>
</feature>
<keyword evidence="1" id="KW-0812">Transmembrane</keyword>
<feature type="transmembrane region" description="Helical" evidence="1">
    <location>
        <begin position="105"/>
        <end position="125"/>
    </location>
</feature>
<organism evidence="2 3">
    <name type="scientific">Thermacetogenium phaeum (strain ATCC BAA-254 / DSM 26808 / PB)</name>
    <dbReference type="NCBI Taxonomy" id="1089553"/>
    <lineage>
        <taxon>Bacteria</taxon>
        <taxon>Bacillati</taxon>
        <taxon>Bacillota</taxon>
        <taxon>Clostridia</taxon>
        <taxon>Thermoanaerobacterales</taxon>
        <taxon>Thermoanaerobacteraceae</taxon>
        <taxon>Thermacetogenium</taxon>
    </lineage>
</organism>
<evidence type="ECO:0008006" key="4">
    <source>
        <dbReference type="Google" id="ProtNLM"/>
    </source>
</evidence>
<gene>
    <name evidence="2" type="ordered locus">Tph_c14970</name>
</gene>
<evidence type="ECO:0000313" key="3">
    <source>
        <dbReference type="Proteomes" id="UP000000467"/>
    </source>
</evidence>
<dbReference type="STRING" id="1089553.Tph_c14970"/>
<dbReference type="NCBIfam" id="TIGR04086">
    <property type="entry name" value="TIGR04086_membr"/>
    <property type="match status" value="1"/>
</dbReference>
<keyword evidence="1" id="KW-0472">Membrane</keyword>
<evidence type="ECO:0000313" key="2">
    <source>
        <dbReference type="EMBL" id="AFV11705.1"/>
    </source>
</evidence>
<keyword evidence="3" id="KW-1185">Reference proteome</keyword>
<dbReference type="HOGENOM" id="CLU_1980560_0_0_9"/>
<dbReference type="Proteomes" id="UP000000467">
    <property type="component" value="Chromosome"/>
</dbReference>
<dbReference type="EMBL" id="CP003732">
    <property type="protein sequence ID" value="AFV11705.1"/>
    <property type="molecule type" value="Genomic_DNA"/>
</dbReference>
<sequence length="126" mass="12901">MPEEKKSLLTSPLIFGTTAAILIGLLGILVLASCTYFTNFSELYLRPAGTVLYLLGAFAGGFLATKKSGGKALLYGAQIGIAYFLFFSLILLLTNPAALSAATLGIKGIYALVAAVAGGACGIAFS</sequence>
<feature type="transmembrane region" description="Helical" evidence="1">
    <location>
        <begin position="12"/>
        <end position="38"/>
    </location>
</feature>
<reference evidence="2 3" key="1">
    <citation type="journal article" date="2012" name="BMC Genomics">
        <title>Genome-guided analysis of physiological and morphological traits of the fermentative acetate oxidizer Thermacetogenium phaeum.</title>
        <authorList>
            <person name="Oehler D."/>
            <person name="Poehlein A."/>
            <person name="Leimbach A."/>
            <person name="Muller N."/>
            <person name="Daniel R."/>
            <person name="Gottschalk G."/>
            <person name="Schink B."/>
        </authorList>
    </citation>
    <scope>NUCLEOTIDE SEQUENCE [LARGE SCALE GENOMIC DNA]</scope>
    <source>
        <strain evidence="3">ATCC BAA-254 / DSM 26808 / PB</strain>
    </source>
</reference>
<dbReference type="PROSITE" id="PS51257">
    <property type="entry name" value="PROKAR_LIPOPROTEIN"/>
    <property type="match status" value="1"/>
</dbReference>
<evidence type="ECO:0000256" key="1">
    <source>
        <dbReference type="SAM" id="Phobius"/>
    </source>
</evidence>
<keyword evidence="1" id="KW-1133">Transmembrane helix</keyword>
<name>K4LIB1_THEPS</name>
<dbReference type="Pfam" id="PF12670">
    <property type="entry name" value="DUF3792"/>
    <property type="match status" value="1"/>
</dbReference>
<dbReference type="InterPro" id="IPR023804">
    <property type="entry name" value="DUF3792_TM"/>
</dbReference>
<feature type="transmembrane region" description="Helical" evidence="1">
    <location>
        <begin position="44"/>
        <end position="65"/>
    </location>
</feature>
<proteinExistence type="predicted"/>
<protein>
    <recommendedName>
        <fullName evidence="4">TIGR04086 family membrane protein</fullName>
    </recommendedName>
</protein>
<dbReference type="RefSeq" id="WP_015050585.1">
    <property type="nucleotide sequence ID" value="NC_018870.1"/>
</dbReference>
<dbReference type="AlphaFoldDB" id="K4LIB1"/>